<dbReference type="EMBL" id="MCFH01000021">
    <property type="protein sequence ID" value="ORX50398.1"/>
    <property type="molecule type" value="Genomic_DNA"/>
</dbReference>
<evidence type="ECO:0000256" key="1">
    <source>
        <dbReference type="ARBA" id="ARBA00006518"/>
    </source>
</evidence>
<organism evidence="8 9">
    <name type="scientific">Piromyces finnis</name>
    <dbReference type="NCBI Taxonomy" id="1754191"/>
    <lineage>
        <taxon>Eukaryota</taxon>
        <taxon>Fungi</taxon>
        <taxon>Fungi incertae sedis</taxon>
        <taxon>Chytridiomycota</taxon>
        <taxon>Chytridiomycota incertae sedis</taxon>
        <taxon>Neocallimastigomycetes</taxon>
        <taxon>Neocallimastigales</taxon>
        <taxon>Neocallimastigaceae</taxon>
        <taxon>Piromyces</taxon>
    </lineage>
</organism>
<dbReference type="GO" id="GO:0005886">
    <property type="term" value="C:plasma membrane"/>
    <property type="evidence" value="ECO:0007669"/>
    <property type="project" value="TreeGrafter"/>
</dbReference>
<keyword evidence="3" id="KW-0268">Exocytosis</keyword>
<keyword evidence="9" id="KW-1185">Reference proteome</keyword>
<feature type="domain" description="Exocyst complex component Sec3 PIP2-binding N-terminal" evidence="7">
    <location>
        <begin position="84"/>
        <end position="172"/>
    </location>
</feature>
<protein>
    <recommendedName>
        <fullName evidence="7">Exocyst complex component Sec3 PIP2-binding N-terminal domain-containing protein</fullName>
    </recommendedName>
</protein>
<feature type="region of interest" description="Disordered" evidence="6">
    <location>
        <begin position="551"/>
        <end position="574"/>
    </location>
</feature>
<proteinExistence type="inferred from homology"/>
<dbReference type="Pfam" id="PF20654">
    <property type="entry name" value="Sec3_C-term"/>
    <property type="match status" value="1"/>
</dbReference>
<reference evidence="8 9" key="2">
    <citation type="submission" date="2016-08" db="EMBL/GenBank/DDBJ databases">
        <title>Pervasive Adenine N6-methylation of Active Genes in Fungi.</title>
        <authorList>
            <consortium name="DOE Joint Genome Institute"/>
            <person name="Mondo S.J."/>
            <person name="Dannebaum R.O."/>
            <person name="Kuo R.C."/>
            <person name="Labutti K."/>
            <person name="Haridas S."/>
            <person name="Kuo A."/>
            <person name="Salamov A."/>
            <person name="Ahrendt S.R."/>
            <person name="Lipzen A."/>
            <person name="Sullivan W."/>
            <person name="Andreopoulos W.B."/>
            <person name="Clum A."/>
            <person name="Lindquist E."/>
            <person name="Daum C."/>
            <person name="Ramamoorthy G.K."/>
            <person name="Gryganskyi A."/>
            <person name="Culley D."/>
            <person name="Magnuson J.K."/>
            <person name="James T.Y."/>
            <person name="O'Malley M.A."/>
            <person name="Stajich J.E."/>
            <person name="Spatafora J.W."/>
            <person name="Visel A."/>
            <person name="Grigoriev I.V."/>
        </authorList>
    </citation>
    <scope>NUCLEOTIDE SEQUENCE [LARGE SCALE GENOMIC DNA]</scope>
    <source>
        <strain evidence="9">finn</strain>
    </source>
</reference>
<evidence type="ECO:0000259" key="7">
    <source>
        <dbReference type="SMART" id="SM01313"/>
    </source>
</evidence>
<gene>
    <name evidence="8" type="ORF">BCR36DRAFT_327222</name>
</gene>
<keyword evidence="2" id="KW-0813">Transport</keyword>
<dbReference type="Gene3D" id="2.30.29.90">
    <property type="match status" value="1"/>
</dbReference>
<evidence type="ECO:0000256" key="6">
    <source>
        <dbReference type="SAM" id="MobiDB-lite"/>
    </source>
</evidence>
<feature type="compositionally biased region" description="Low complexity" evidence="6">
    <location>
        <begin position="554"/>
        <end position="566"/>
    </location>
</feature>
<feature type="coiled-coil region" evidence="5">
    <location>
        <begin position="301"/>
        <end position="328"/>
    </location>
</feature>
<reference evidence="8 9" key="1">
    <citation type="submission" date="2016-08" db="EMBL/GenBank/DDBJ databases">
        <title>Genomes of anaerobic fungi encode conserved fungal cellulosomes for biomass hydrolysis.</title>
        <authorList>
            <consortium name="DOE Joint Genome Institute"/>
            <person name="Haitjema C.H."/>
            <person name="Gilmore S.P."/>
            <person name="Henske J.K."/>
            <person name="Solomon K.V."/>
            <person name="De Groot R."/>
            <person name="Kuo A."/>
            <person name="Mondo S.J."/>
            <person name="Salamov A.A."/>
            <person name="Labutti K."/>
            <person name="Zhao Z."/>
            <person name="Chiniquy J."/>
            <person name="Barry K."/>
            <person name="Brewer H.M."/>
            <person name="Purvine S.O."/>
            <person name="Wright A.T."/>
            <person name="Boxma B."/>
            <person name="Van Alen T."/>
            <person name="Hackstein J.H."/>
            <person name="Baker S.E."/>
            <person name="Grigoriev I.V."/>
            <person name="O'Malley M.A."/>
        </authorList>
    </citation>
    <scope>NUCLEOTIDE SEQUENCE [LARGE SCALE GENOMIC DNA]</scope>
    <source>
        <strain evidence="9">finn</strain>
    </source>
</reference>
<dbReference type="OrthoDB" id="27109at2759"/>
<evidence type="ECO:0000256" key="3">
    <source>
        <dbReference type="ARBA" id="ARBA00022483"/>
    </source>
</evidence>
<dbReference type="InterPro" id="IPR019160">
    <property type="entry name" value="Sec3_CC"/>
</dbReference>
<evidence type="ECO:0000313" key="8">
    <source>
        <dbReference type="EMBL" id="ORX50398.1"/>
    </source>
</evidence>
<dbReference type="STRING" id="1754191.A0A1Y1V9D5"/>
<keyword evidence="4 5" id="KW-0175">Coiled coil</keyword>
<dbReference type="Pfam" id="PF15277">
    <property type="entry name" value="Sec3-PIP2_bind"/>
    <property type="match status" value="1"/>
</dbReference>
<sequence>MNPSSDNELEIIKKNITEQLFSGNLNSQSLSKIDQEKNQFQDKLFCIAEVFEETKSNGVGNSYMKNLTKGSISSLQKSSIEYKKKYKKRFLCLVVKKKWKIKIKKIKKNETTGIYSFCKKSWNLEDIKSIELIEKNPLFSITFNSKTHVWRCPNDKGRNEFIYMIVKFCDKYMKKKPKYFGFNEVFLQKMINSYKDEEVTETTKQITENDIDNYENEQKLKEEIVQVNLEELLKDINWKASSDATALVERLYNELTEIEANNVHSIFECEEQANLVVTQLDSAISELDLIDDLLSDYAKKLNDMGTDVKQIENKNKNLQIQTENQKLLYKELSELLNNLTIPSEIITTLYSETLTTDEGIQKCEKAANELKMKIEIDINDDLRSMTAVTEKINLFHGYENHFSNRLSQCIIEECKKESDNILKIKEKSKMTTKKSKFQLQIFTHNSIQDIVFKYKKLILWLRNVDPIKHNELLMNYVGIINEIYKKEIKDYSELLRFYYMEKRNEETDYVFEKGIERLNKITQKIQNSSASQISMSILKVGQDKKHRHFMKFGNNENSKSNNNSSLKKVKEESFSAKTATSDNLASLPDISDEKLYPPEAVTNTLNAIIPLIIQEQNFILNIFKLNSSNNKKSTMTLNDDKIENGIEKNKEINENFDEDMKSLDVAILSKVHDPIKDIKIKKKIFDIMNSIFENFKNELINIVDAGSQHDPTFAIGMMVRLECLLRDYKNTDQNYIYTIVEYVFKHLVVVFDSYMEKQFKAIDEFKNIRKKPQGVLPIISIFPNFVDCLEYNLENNDNETSGIVTITYERTSKKIFECIDSYTKDISNDNEKIDEKDKLNIHILIIENMHYFNIELAERQIKTLHYYITEAKNRYNHHLKAYKKIVIYKSFGKFMEFFDGIEELLSTNAPEEIGYHFKYSKASLKSVLRNYTRKDVKKGLENLYKQLSKHFTEESLIPEIWLSIQNEFTDHIKRIEELINKCYANTNIKLDFTLEELQNMYYDIEKSK</sequence>
<dbReference type="GO" id="GO:0005546">
    <property type="term" value="F:phosphatidylinositol-4,5-bisphosphate binding"/>
    <property type="evidence" value="ECO:0007669"/>
    <property type="project" value="TreeGrafter"/>
</dbReference>
<dbReference type="GO" id="GO:0006887">
    <property type="term" value="P:exocytosis"/>
    <property type="evidence" value="ECO:0007669"/>
    <property type="project" value="UniProtKB-KW"/>
</dbReference>
<accession>A0A1Y1V9D5</accession>
<feature type="coiled-coil region" evidence="5">
    <location>
        <begin position="197"/>
        <end position="224"/>
    </location>
</feature>
<evidence type="ECO:0000313" key="9">
    <source>
        <dbReference type="Proteomes" id="UP000193719"/>
    </source>
</evidence>
<dbReference type="AlphaFoldDB" id="A0A1Y1V9D5"/>
<evidence type="ECO:0000256" key="5">
    <source>
        <dbReference type="SAM" id="Coils"/>
    </source>
</evidence>
<evidence type="ECO:0000256" key="4">
    <source>
        <dbReference type="ARBA" id="ARBA00023054"/>
    </source>
</evidence>
<dbReference type="GO" id="GO:0000145">
    <property type="term" value="C:exocyst"/>
    <property type="evidence" value="ECO:0007669"/>
    <property type="project" value="InterPro"/>
</dbReference>
<evidence type="ECO:0000256" key="2">
    <source>
        <dbReference type="ARBA" id="ARBA00022448"/>
    </source>
</evidence>
<dbReference type="PANTHER" id="PTHR16092:SF14">
    <property type="entry name" value="EXOCYST COMPLEX COMPONENT 1 ISOFORM X1"/>
    <property type="match status" value="1"/>
</dbReference>
<dbReference type="InterPro" id="IPR048628">
    <property type="entry name" value="Sec3_C"/>
</dbReference>
<dbReference type="PANTHER" id="PTHR16092">
    <property type="entry name" value="SEC3/SYNTAXIN-RELATED"/>
    <property type="match status" value="1"/>
</dbReference>
<comment type="similarity">
    <text evidence="1">Belongs to the SEC3 family.</text>
</comment>
<dbReference type="InterPro" id="IPR028258">
    <property type="entry name" value="Sec3-PIP2_bind"/>
</dbReference>
<dbReference type="Pfam" id="PF09763">
    <property type="entry name" value="Sec3_CC"/>
    <property type="match status" value="1"/>
</dbReference>
<dbReference type="SMART" id="SM01313">
    <property type="entry name" value="Sec3-PIP2_bind"/>
    <property type="match status" value="1"/>
</dbReference>
<name>A0A1Y1V9D5_9FUNG</name>
<dbReference type="Proteomes" id="UP000193719">
    <property type="component" value="Unassembled WGS sequence"/>
</dbReference>
<dbReference type="GO" id="GO:0006893">
    <property type="term" value="P:Golgi to plasma membrane transport"/>
    <property type="evidence" value="ECO:0007669"/>
    <property type="project" value="TreeGrafter"/>
</dbReference>
<comment type="caution">
    <text evidence="8">The sequence shown here is derived from an EMBL/GenBank/DDBJ whole genome shotgun (WGS) entry which is preliminary data.</text>
</comment>